<reference evidence="2" key="1">
    <citation type="submission" date="2021-01" db="EMBL/GenBank/DDBJ databases">
        <title>Characterization of Corynebacterium spp. from penguins.</title>
        <authorList>
            <person name="Svec P."/>
        </authorList>
    </citation>
    <scope>NUCLEOTIDE SEQUENCE</scope>
    <source>
        <strain evidence="2">CCM 8835</strain>
    </source>
</reference>
<evidence type="ECO:0000313" key="5">
    <source>
        <dbReference type="Proteomes" id="UP001070238"/>
    </source>
</evidence>
<dbReference type="Proteomes" id="UP001070238">
    <property type="component" value="Unassembled WGS sequence"/>
</dbReference>
<dbReference type="EMBL" id="JAENIP010000014">
    <property type="protein sequence ID" value="MBK1844664.1"/>
    <property type="molecule type" value="Genomic_DNA"/>
</dbReference>
<dbReference type="EMBL" id="JAPMKX010000003">
    <property type="protein sequence ID" value="MCX7538547.1"/>
    <property type="molecule type" value="Genomic_DNA"/>
</dbReference>
<sequence length="209" mass="22125">MTVLLLDSASPTLVPAEVITAAAEAGDTVAFGESVPDSVRELVLGHGLRRGAPGAATIWVDTDPGSPEVLRRSAAGEEVSGPGASGIAAARAVMTRALDIGEWERGQDHVSLLPYLREEAEEFADAVRAHAEGAGTAVELRGELADVLLQVLFHAEIAALRGDFDLDDVADSFTSKLRRRAPYLFDGTRTTVPVEQQENLWQAAKNRGG</sequence>
<dbReference type="AlphaFoldDB" id="A0A9Q4CEA5"/>
<comment type="caution">
    <text evidence="3">The sequence shown here is derived from an EMBL/GenBank/DDBJ whole genome shotgun (WGS) entry which is preliminary data.</text>
</comment>
<dbReference type="InterPro" id="IPR004518">
    <property type="entry name" value="MazG-like_dom"/>
</dbReference>
<dbReference type="GO" id="GO:0046081">
    <property type="term" value="P:dUTP catabolic process"/>
    <property type="evidence" value="ECO:0007669"/>
    <property type="project" value="TreeGrafter"/>
</dbReference>
<gene>
    <name evidence="2" type="ORF">JIM95_08760</name>
    <name evidence="3" type="ORF">OS123_08350</name>
</gene>
<dbReference type="GO" id="GO:0006203">
    <property type="term" value="P:dGTP catabolic process"/>
    <property type="evidence" value="ECO:0007669"/>
    <property type="project" value="TreeGrafter"/>
</dbReference>
<dbReference type="GO" id="GO:0046047">
    <property type="term" value="P:TTP catabolic process"/>
    <property type="evidence" value="ECO:0007669"/>
    <property type="project" value="TreeGrafter"/>
</dbReference>
<dbReference type="Gene3D" id="1.10.287.1080">
    <property type="entry name" value="MazG-like"/>
    <property type="match status" value="1"/>
</dbReference>
<dbReference type="PANTHER" id="PTHR30522:SF0">
    <property type="entry name" value="NUCLEOSIDE TRIPHOSPHATE PYROPHOSPHOHYDROLASE"/>
    <property type="match status" value="1"/>
</dbReference>
<proteinExistence type="predicted"/>
<keyword evidence="4" id="KW-1185">Reference proteome</keyword>
<dbReference type="GO" id="GO:0047429">
    <property type="term" value="F:nucleoside triphosphate diphosphatase activity"/>
    <property type="evidence" value="ECO:0007669"/>
    <property type="project" value="TreeGrafter"/>
</dbReference>
<dbReference type="SUPFAM" id="SSF101386">
    <property type="entry name" value="all-alpha NTP pyrophosphatases"/>
    <property type="match status" value="1"/>
</dbReference>
<evidence type="ECO:0000313" key="2">
    <source>
        <dbReference type="EMBL" id="MBK1844664.1"/>
    </source>
</evidence>
<keyword evidence="3" id="KW-0378">Hydrolase</keyword>
<name>A0A9Q4CEA5_9CORY</name>
<dbReference type="GO" id="GO:0046076">
    <property type="term" value="P:dTTP catabolic process"/>
    <property type="evidence" value="ECO:0007669"/>
    <property type="project" value="TreeGrafter"/>
</dbReference>
<dbReference type="RefSeq" id="WP_200259795.1">
    <property type="nucleotide sequence ID" value="NZ_JAENIP020000003.1"/>
</dbReference>
<dbReference type="CDD" id="cd11528">
    <property type="entry name" value="NTP-PPase_MazG_Nterm"/>
    <property type="match status" value="1"/>
</dbReference>
<feature type="domain" description="NTP pyrophosphohydrolase MazG-like" evidence="1">
    <location>
        <begin position="107"/>
        <end position="185"/>
    </location>
</feature>
<evidence type="ECO:0000313" key="3">
    <source>
        <dbReference type="EMBL" id="MCX7538547.1"/>
    </source>
</evidence>
<protein>
    <submittedName>
        <fullName evidence="3">Nucleoside triphosphate hydrolase</fullName>
    </submittedName>
</protein>
<dbReference type="Pfam" id="PF03819">
    <property type="entry name" value="MazG"/>
    <property type="match status" value="1"/>
</dbReference>
<dbReference type="Proteomes" id="UP000650005">
    <property type="component" value="Unassembled WGS sequence"/>
</dbReference>
<reference evidence="3" key="2">
    <citation type="submission" date="2022-11" db="EMBL/GenBank/DDBJ databases">
        <title>Corynebacterium sp. isolated from Penguins.</title>
        <authorList>
            <person name="Sedlar K."/>
            <person name="Svec P."/>
        </authorList>
    </citation>
    <scope>NUCLEOTIDE SEQUENCE</scope>
    <source>
        <strain evidence="3">P5875</strain>
    </source>
</reference>
<organism evidence="3 5">
    <name type="scientific">Corynebacterium antarcticum</name>
    <dbReference type="NCBI Taxonomy" id="2800405"/>
    <lineage>
        <taxon>Bacteria</taxon>
        <taxon>Bacillati</taxon>
        <taxon>Actinomycetota</taxon>
        <taxon>Actinomycetes</taxon>
        <taxon>Mycobacteriales</taxon>
        <taxon>Corynebacteriaceae</taxon>
        <taxon>Corynebacterium</taxon>
    </lineage>
</organism>
<evidence type="ECO:0000259" key="1">
    <source>
        <dbReference type="Pfam" id="PF03819"/>
    </source>
</evidence>
<dbReference type="InterPro" id="IPR011551">
    <property type="entry name" value="NTP_PyrPHydrolase_MazG"/>
</dbReference>
<dbReference type="GO" id="GO:0046052">
    <property type="term" value="P:UTP catabolic process"/>
    <property type="evidence" value="ECO:0007669"/>
    <property type="project" value="TreeGrafter"/>
</dbReference>
<dbReference type="PANTHER" id="PTHR30522">
    <property type="entry name" value="NUCLEOSIDE TRIPHOSPHATE PYROPHOSPHOHYDROLASE"/>
    <property type="match status" value="1"/>
</dbReference>
<dbReference type="GO" id="GO:0046061">
    <property type="term" value="P:dATP catabolic process"/>
    <property type="evidence" value="ECO:0007669"/>
    <property type="project" value="TreeGrafter"/>
</dbReference>
<dbReference type="InterPro" id="IPR048015">
    <property type="entry name" value="NTP-PPase_MazG-like_N"/>
</dbReference>
<accession>A0A9Q4CEA5</accession>
<evidence type="ECO:0000313" key="4">
    <source>
        <dbReference type="Proteomes" id="UP000650005"/>
    </source>
</evidence>